<accession>A0A0S2FDD5</accession>
<name>A0A0S2FDD5_LYSAN</name>
<evidence type="ECO:0008006" key="4">
    <source>
        <dbReference type="Google" id="ProtNLM"/>
    </source>
</evidence>
<gene>
    <name evidence="2" type="ORF">LA76x_3381</name>
</gene>
<evidence type="ECO:0000313" key="2">
    <source>
        <dbReference type="EMBL" id="ALN81507.1"/>
    </source>
</evidence>
<dbReference type="InterPro" id="IPR010344">
    <property type="entry name" value="YbjH"/>
</dbReference>
<evidence type="ECO:0000313" key="3">
    <source>
        <dbReference type="Proteomes" id="UP000060787"/>
    </source>
</evidence>
<dbReference type="Proteomes" id="UP000060787">
    <property type="component" value="Chromosome"/>
</dbReference>
<keyword evidence="3" id="KW-1185">Reference proteome</keyword>
<dbReference type="eggNOG" id="COG3170">
    <property type="taxonomic scope" value="Bacteria"/>
</dbReference>
<dbReference type="STRING" id="84531.LA76x_3381"/>
<feature type="region of interest" description="Disordered" evidence="1">
    <location>
        <begin position="349"/>
        <end position="379"/>
    </location>
</feature>
<feature type="compositionally biased region" description="Low complexity" evidence="1">
    <location>
        <begin position="352"/>
        <end position="373"/>
    </location>
</feature>
<protein>
    <recommendedName>
        <fullName evidence="4">Exopolysaccharide biosynthesis protein YbjH</fullName>
    </recommendedName>
</protein>
<reference evidence="2 3" key="1">
    <citation type="journal article" date="2015" name="BMC Genomics">
        <title>Comparative genomics and metabolic profiling of the genus Lysobacter.</title>
        <authorList>
            <person name="de Bruijn I."/>
            <person name="Cheng X."/>
            <person name="de Jager V."/>
            <person name="Exposito R.G."/>
            <person name="Watrous J."/>
            <person name="Patel N."/>
            <person name="Postma J."/>
            <person name="Dorrestein P.C."/>
            <person name="Kobayashi D."/>
            <person name="Raaijmakers J.M."/>
        </authorList>
    </citation>
    <scope>NUCLEOTIDE SEQUENCE [LARGE SCALE GENOMIC DNA]</scope>
    <source>
        <strain evidence="2 3">76</strain>
    </source>
</reference>
<dbReference type="PATRIC" id="fig|84531.8.peg.3395"/>
<dbReference type="AlphaFoldDB" id="A0A0S2FDD5"/>
<sequence length="778" mass="85512">MVVATLAARFAHAGDQAPTQGDFGGAGLWQTPTARMADEGELALSVSRVEPYARYNFTAQPLSWLEGTFRYTRFDNDAAPVADGGRSNSAKAFDAKIRLSRESRYLPEVAVGARDIAGKRYFSSEYVVANKRFGPVDASLGVAWGNLGARGNLANPFSALDDRFDLRPSRSGFSDARYQFDRPRYFHGRAAVFGGVAYRPAGKPWEVKLEYDGNDYRHEPGARRIKQSSPFNVGVVYRPNRHLDLSLGLQRGNTASFALTLHTNAARLAEPIKAKDPPPVARRYDDAPAIPTMVAAPDLVAPVASAVASAGQGATTALASGAVVAAGTAPSPPSTRPTGLALLAAKDESKATPQAGLPQTTTTQTSTTQTWPEPTAPEQVDWEQVSRELYDNAGVRVSKISRRGSELFVTGEQTRYRHSAKGLGRTARILDNRLDASVDWYTLVSTRAGMEVVETSVQRERFGELLDGEADLKTFRLGVERNRPQARREELLYRAPLDRYDGGFGLSIGHELGAPDTAALYKIGMAYDADYRFASNLWLSGRIEALIADNYDRYDGGPVTTLPRVRSDVREYVTSSRVTMPQLQLTAAGSLGADWYGMAYVGMLESMYGGAGVETLYRPFGQRWAIGADVNWVRQRSFDQDFSFRRYRTVTGHLSAYVDTGYKDISLKVSAGRYLARDWGATVDVSRQFNNGVRMGAYATFTEYSPRQPGDGGFDRGLYLSVPFDLARQRSSRSRADFAWSPGIRDNGARLNKRYGLYSLTEDRDRASFSGNLQRIVE</sequence>
<proteinExistence type="predicted"/>
<dbReference type="Pfam" id="PF06082">
    <property type="entry name" value="YjbH"/>
    <property type="match status" value="1"/>
</dbReference>
<dbReference type="RefSeq" id="WP_057918532.1">
    <property type="nucleotide sequence ID" value="NZ_CP011129.1"/>
</dbReference>
<dbReference type="EMBL" id="CP011129">
    <property type="protein sequence ID" value="ALN81507.1"/>
    <property type="molecule type" value="Genomic_DNA"/>
</dbReference>
<evidence type="ECO:0000256" key="1">
    <source>
        <dbReference type="SAM" id="MobiDB-lite"/>
    </source>
</evidence>
<organism evidence="2 3">
    <name type="scientific">Lysobacter antibioticus</name>
    <dbReference type="NCBI Taxonomy" id="84531"/>
    <lineage>
        <taxon>Bacteria</taxon>
        <taxon>Pseudomonadati</taxon>
        <taxon>Pseudomonadota</taxon>
        <taxon>Gammaproteobacteria</taxon>
        <taxon>Lysobacterales</taxon>
        <taxon>Lysobacteraceae</taxon>
        <taxon>Lysobacter</taxon>
    </lineage>
</organism>
<dbReference type="KEGG" id="lab:LA76x_3381"/>